<gene>
    <name evidence="2" type="ORF">GCM10011517_33260</name>
</gene>
<evidence type="ECO:0000313" key="3">
    <source>
        <dbReference type="Proteomes" id="UP000606730"/>
    </source>
</evidence>
<protein>
    <submittedName>
        <fullName evidence="2">Uncharacterized protein</fullName>
    </submittedName>
</protein>
<dbReference type="Proteomes" id="UP000606730">
    <property type="component" value="Unassembled WGS sequence"/>
</dbReference>
<keyword evidence="1" id="KW-0472">Membrane</keyword>
<evidence type="ECO:0000313" key="2">
    <source>
        <dbReference type="EMBL" id="GGE62881.1"/>
    </source>
</evidence>
<keyword evidence="3" id="KW-1185">Reference proteome</keyword>
<reference evidence="2" key="1">
    <citation type="journal article" date="2014" name="Int. J. Syst. Evol. Microbiol.">
        <title>Complete genome sequence of Corynebacterium casei LMG S-19264T (=DSM 44701T), isolated from a smear-ripened cheese.</title>
        <authorList>
            <consortium name="US DOE Joint Genome Institute (JGI-PGF)"/>
            <person name="Walter F."/>
            <person name="Albersmeier A."/>
            <person name="Kalinowski J."/>
            <person name="Ruckert C."/>
        </authorList>
    </citation>
    <scope>NUCLEOTIDE SEQUENCE</scope>
    <source>
        <strain evidence="2">CGMCC 1.16012</strain>
    </source>
</reference>
<accession>A0A917AQK0</accession>
<proteinExistence type="predicted"/>
<comment type="caution">
    <text evidence="2">The sequence shown here is derived from an EMBL/GenBank/DDBJ whole genome shotgun (WGS) entry which is preliminary data.</text>
</comment>
<reference evidence="2" key="2">
    <citation type="submission" date="2020-09" db="EMBL/GenBank/DDBJ databases">
        <authorList>
            <person name="Sun Q."/>
            <person name="Zhou Y."/>
        </authorList>
    </citation>
    <scope>NUCLEOTIDE SEQUENCE</scope>
    <source>
        <strain evidence="2">CGMCC 1.16012</strain>
    </source>
</reference>
<organism evidence="2 3">
    <name type="scientific">Actibacterium pelagium</name>
    <dbReference type="NCBI Taxonomy" id="2029103"/>
    <lineage>
        <taxon>Bacteria</taxon>
        <taxon>Pseudomonadati</taxon>
        <taxon>Pseudomonadota</taxon>
        <taxon>Alphaproteobacteria</taxon>
        <taxon>Rhodobacterales</taxon>
        <taxon>Roseobacteraceae</taxon>
        <taxon>Actibacterium</taxon>
    </lineage>
</organism>
<dbReference type="EMBL" id="BMKN01000003">
    <property type="protein sequence ID" value="GGE62881.1"/>
    <property type="molecule type" value="Genomic_DNA"/>
</dbReference>
<keyword evidence="1" id="KW-1133">Transmembrane helix</keyword>
<evidence type="ECO:0000256" key="1">
    <source>
        <dbReference type="SAM" id="Phobius"/>
    </source>
</evidence>
<feature type="transmembrane region" description="Helical" evidence="1">
    <location>
        <begin position="20"/>
        <end position="48"/>
    </location>
</feature>
<keyword evidence="1" id="KW-0812">Transmembrane</keyword>
<dbReference type="AlphaFoldDB" id="A0A917AQK0"/>
<sequence>MMSDTSATTIPGETGAFEQFLAFAILFVAVLAFLAFVLLALLWALYAVKSLIGIDLFSGYHLGDHIELLRYARVN</sequence>
<name>A0A917AQK0_9RHOB</name>